<sequence length="93" mass="10318">MLGSSVEHIRVKYGITTSRRHSLNLGPAAVASFELSDFTGKQEENSLHIAGIDLYGTSICAAKRRNNFNNNWRYAAASLGFFANSRIFSETNF</sequence>
<protein>
    <submittedName>
        <fullName evidence="1">Uncharacterized protein</fullName>
    </submittedName>
</protein>
<comment type="caution">
    <text evidence="1">The sequence shown here is derived from an EMBL/GenBank/DDBJ whole genome shotgun (WGS) entry which is preliminary data.</text>
</comment>
<name>A0A4Y2W9U9_ARAVE</name>
<evidence type="ECO:0000313" key="1">
    <source>
        <dbReference type="EMBL" id="GBO32950.1"/>
    </source>
</evidence>
<accession>A0A4Y2W9U9</accession>
<proteinExistence type="predicted"/>
<organism evidence="1 2">
    <name type="scientific">Araneus ventricosus</name>
    <name type="common">Orbweaver spider</name>
    <name type="synonym">Epeira ventricosa</name>
    <dbReference type="NCBI Taxonomy" id="182803"/>
    <lineage>
        <taxon>Eukaryota</taxon>
        <taxon>Metazoa</taxon>
        <taxon>Ecdysozoa</taxon>
        <taxon>Arthropoda</taxon>
        <taxon>Chelicerata</taxon>
        <taxon>Arachnida</taxon>
        <taxon>Araneae</taxon>
        <taxon>Araneomorphae</taxon>
        <taxon>Entelegynae</taxon>
        <taxon>Araneoidea</taxon>
        <taxon>Araneidae</taxon>
        <taxon>Araneus</taxon>
    </lineage>
</organism>
<keyword evidence="2" id="KW-1185">Reference proteome</keyword>
<dbReference type="Proteomes" id="UP000499080">
    <property type="component" value="Unassembled WGS sequence"/>
</dbReference>
<gene>
    <name evidence="1" type="ORF">AVEN_116157_1</name>
</gene>
<reference evidence="1 2" key="1">
    <citation type="journal article" date="2019" name="Sci. Rep.">
        <title>Orb-weaving spider Araneus ventricosus genome elucidates the spidroin gene catalogue.</title>
        <authorList>
            <person name="Kono N."/>
            <person name="Nakamura H."/>
            <person name="Ohtoshi R."/>
            <person name="Moran D.A.P."/>
            <person name="Shinohara A."/>
            <person name="Yoshida Y."/>
            <person name="Fujiwara M."/>
            <person name="Mori M."/>
            <person name="Tomita M."/>
            <person name="Arakawa K."/>
        </authorList>
    </citation>
    <scope>NUCLEOTIDE SEQUENCE [LARGE SCALE GENOMIC DNA]</scope>
</reference>
<dbReference type="EMBL" id="BGPR01056463">
    <property type="protein sequence ID" value="GBO32950.1"/>
    <property type="molecule type" value="Genomic_DNA"/>
</dbReference>
<evidence type="ECO:0000313" key="2">
    <source>
        <dbReference type="Proteomes" id="UP000499080"/>
    </source>
</evidence>
<dbReference type="AlphaFoldDB" id="A0A4Y2W9U9"/>